<dbReference type="Gene3D" id="1.20.1250.20">
    <property type="entry name" value="MFS general substrate transporter like domains"/>
    <property type="match status" value="2"/>
</dbReference>
<comment type="caution">
    <text evidence="2">The sequence shown here is derived from an EMBL/GenBank/DDBJ whole genome shotgun (WGS) entry which is preliminary data.</text>
</comment>
<dbReference type="InterPro" id="IPR001927">
    <property type="entry name" value="Na/Gal_symport"/>
</dbReference>
<feature type="transmembrane region" description="Helical" evidence="1">
    <location>
        <begin position="226"/>
        <end position="243"/>
    </location>
</feature>
<dbReference type="PANTHER" id="PTHR11328:SF24">
    <property type="entry name" value="MAJOR FACILITATOR SUPERFAMILY (MFS) PROFILE DOMAIN-CONTAINING PROTEIN"/>
    <property type="match status" value="1"/>
</dbReference>
<name>A0ABV1GGJ8_9FIRM</name>
<keyword evidence="1" id="KW-0812">Transmembrane</keyword>
<feature type="transmembrane region" description="Helical" evidence="1">
    <location>
        <begin position="41"/>
        <end position="58"/>
    </location>
</feature>
<dbReference type="NCBIfam" id="TIGR00792">
    <property type="entry name" value="gph"/>
    <property type="match status" value="1"/>
</dbReference>
<evidence type="ECO:0000256" key="1">
    <source>
        <dbReference type="SAM" id="Phobius"/>
    </source>
</evidence>
<proteinExistence type="predicted"/>
<feature type="transmembrane region" description="Helical" evidence="1">
    <location>
        <begin position="291"/>
        <end position="309"/>
    </location>
</feature>
<dbReference type="InterPro" id="IPR036259">
    <property type="entry name" value="MFS_trans_sf"/>
</dbReference>
<feature type="transmembrane region" description="Helical" evidence="1">
    <location>
        <begin position="358"/>
        <end position="380"/>
    </location>
</feature>
<feature type="transmembrane region" description="Helical" evidence="1">
    <location>
        <begin position="255"/>
        <end position="279"/>
    </location>
</feature>
<dbReference type="RefSeq" id="WP_349216527.1">
    <property type="nucleotide sequence ID" value="NZ_JBBMFA010000101.1"/>
</dbReference>
<feature type="transmembrane region" description="Helical" evidence="1">
    <location>
        <begin position="12"/>
        <end position="35"/>
    </location>
</feature>
<keyword evidence="3" id="KW-1185">Reference proteome</keyword>
<dbReference type="SUPFAM" id="SSF103473">
    <property type="entry name" value="MFS general substrate transporter"/>
    <property type="match status" value="1"/>
</dbReference>
<evidence type="ECO:0000313" key="3">
    <source>
        <dbReference type="Proteomes" id="UP001477672"/>
    </source>
</evidence>
<dbReference type="Proteomes" id="UP001477672">
    <property type="component" value="Unassembled WGS sequence"/>
</dbReference>
<feature type="transmembrane region" description="Helical" evidence="1">
    <location>
        <begin position="146"/>
        <end position="166"/>
    </location>
</feature>
<feature type="transmembrane region" description="Helical" evidence="1">
    <location>
        <begin position="104"/>
        <end position="125"/>
    </location>
</feature>
<feature type="transmembrane region" description="Helical" evidence="1">
    <location>
        <begin position="400"/>
        <end position="421"/>
    </location>
</feature>
<dbReference type="CDD" id="cd17332">
    <property type="entry name" value="MFS_MelB_like"/>
    <property type="match status" value="1"/>
</dbReference>
<organism evidence="2 3">
    <name type="scientific">Ruthenibacterium intestinale</name>
    <dbReference type="NCBI Taxonomy" id="3133163"/>
    <lineage>
        <taxon>Bacteria</taxon>
        <taxon>Bacillati</taxon>
        <taxon>Bacillota</taxon>
        <taxon>Clostridia</taxon>
        <taxon>Eubacteriales</taxon>
        <taxon>Oscillospiraceae</taxon>
        <taxon>Ruthenibacterium</taxon>
    </lineage>
</organism>
<keyword evidence="1" id="KW-1133">Transmembrane helix</keyword>
<reference evidence="2 3" key="1">
    <citation type="submission" date="2024-03" db="EMBL/GenBank/DDBJ databases">
        <title>Human intestinal bacterial collection.</title>
        <authorList>
            <person name="Pauvert C."/>
            <person name="Hitch T.C.A."/>
            <person name="Clavel T."/>
        </authorList>
    </citation>
    <scope>NUCLEOTIDE SEQUENCE [LARGE SCALE GENOMIC DNA]</scope>
    <source>
        <strain evidence="2 3">CLA-JM-H11</strain>
    </source>
</reference>
<sequence>MDKTKKLTMKEMISYGIGDITANLYLQFIAIFLLVFYTDVLGIPATLAGLISMVSRIFDGVNDVFIGYISDKTGHYKRWILWGSIATAVSFVIMFTKFDLPTNLQAVFALAAFCFWTLMYTCYAIPFNAFASTMTQSTEERTKLNSIRFAIVAIPSLIISIATPYLKSGQTGNTSYSRTALIFALIATFATLICVRGIVERATAPKKSERTTAKEYFKAVVSNKQLLVVSVAFFLRTLGYYIFSSSMAYFFNYYYGSATLMSTILFFNAPISAVAALSVEPIARRTGKKKLLMACGVVFAAASIVRYFIPTSGVVVVATNLVGMFAMSATLAIFFTMIADTTDYGLWLTGKNVRAINYGFYTFCQKFGMAISATIVGGWLDLFGYVANEAQTPQALQGILLIYCVVPAVIYLLMTLVLCGWKLNEDRMHQIVAELNEREAAKAAEQE</sequence>
<accession>A0ABV1GGJ8</accession>
<feature type="transmembrane region" description="Helical" evidence="1">
    <location>
        <begin position="315"/>
        <end position="338"/>
    </location>
</feature>
<dbReference type="EMBL" id="JBBMFA010000101">
    <property type="protein sequence ID" value="MEQ2520986.1"/>
    <property type="molecule type" value="Genomic_DNA"/>
</dbReference>
<evidence type="ECO:0000313" key="2">
    <source>
        <dbReference type="EMBL" id="MEQ2520986.1"/>
    </source>
</evidence>
<feature type="transmembrane region" description="Helical" evidence="1">
    <location>
        <begin position="178"/>
        <end position="199"/>
    </location>
</feature>
<protein>
    <submittedName>
        <fullName evidence="2">Glycoside-pentoside-hexuronide (GPH):cation symporter</fullName>
    </submittedName>
</protein>
<keyword evidence="1" id="KW-0472">Membrane</keyword>
<gene>
    <name evidence="2" type="ORF">WMO24_11180</name>
</gene>
<feature type="transmembrane region" description="Helical" evidence="1">
    <location>
        <begin position="79"/>
        <end position="98"/>
    </location>
</feature>
<dbReference type="InterPro" id="IPR039672">
    <property type="entry name" value="MFS_2"/>
</dbReference>
<dbReference type="Pfam" id="PF13347">
    <property type="entry name" value="MFS_2"/>
    <property type="match status" value="1"/>
</dbReference>
<dbReference type="PANTHER" id="PTHR11328">
    <property type="entry name" value="MAJOR FACILITATOR SUPERFAMILY DOMAIN-CONTAINING PROTEIN"/>
    <property type="match status" value="1"/>
</dbReference>